<feature type="chain" id="PRO_5046215157" description="Lipocalin-like domain-containing protein" evidence="1">
    <location>
        <begin position="22"/>
        <end position="172"/>
    </location>
</feature>
<gene>
    <name evidence="2" type="ORF">GCM10009430_36180</name>
</gene>
<dbReference type="EMBL" id="BAAAGE010000003">
    <property type="protein sequence ID" value="GAA0727778.1"/>
    <property type="molecule type" value="Genomic_DNA"/>
</dbReference>
<keyword evidence="3" id="KW-1185">Reference proteome</keyword>
<name>A0ABN1J3M9_9FLAO</name>
<dbReference type="RefSeq" id="WP_343913661.1">
    <property type="nucleotide sequence ID" value="NZ_BAAAGE010000003.1"/>
</dbReference>
<proteinExistence type="predicted"/>
<organism evidence="2 3">
    <name type="scientific">Aquimarina litoralis</name>
    <dbReference type="NCBI Taxonomy" id="584605"/>
    <lineage>
        <taxon>Bacteria</taxon>
        <taxon>Pseudomonadati</taxon>
        <taxon>Bacteroidota</taxon>
        <taxon>Flavobacteriia</taxon>
        <taxon>Flavobacteriales</taxon>
        <taxon>Flavobacteriaceae</taxon>
        <taxon>Aquimarina</taxon>
    </lineage>
</organism>
<reference evidence="2 3" key="1">
    <citation type="journal article" date="2019" name="Int. J. Syst. Evol. Microbiol.">
        <title>The Global Catalogue of Microorganisms (GCM) 10K type strain sequencing project: providing services to taxonomists for standard genome sequencing and annotation.</title>
        <authorList>
            <consortium name="The Broad Institute Genomics Platform"/>
            <consortium name="The Broad Institute Genome Sequencing Center for Infectious Disease"/>
            <person name="Wu L."/>
            <person name="Ma J."/>
        </authorList>
    </citation>
    <scope>NUCLEOTIDE SEQUENCE [LARGE SCALE GENOMIC DNA]</scope>
    <source>
        <strain evidence="2 3">JCM 15974</strain>
    </source>
</reference>
<accession>A0ABN1J3M9</accession>
<evidence type="ECO:0000313" key="3">
    <source>
        <dbReference type="Proteomes" id="UP001501758"/>
    </source>
</evidence>
<sequence length="172" mass="19954">MNKFFLVVLLLSFGVSLNSCADEPKTPYQIPENAIELVSGTSGKTWKIAKRYNDGTRMNMAGCFLTYRNTYFPNMTVKDNNDTQKDCGPSLKADWEIIQNKKGHYFIKVTSDQLPELLNIDKNYKFFQITYLSKDSLELKYRHAQFSGQVRSITDLYIQEDIDVPNRNFHNK</sequence>
<dbReference type="Proteomes" id="UP001501758">
    <property type="component" value="Unassembled WGS sequence"/>
</dbReference>
<comment type="caution">
    <text evidence="2">The sequence shown here is derived from an EMBL/GenBank/DDBJ whole genome shotgun (WGS) entry which is preliminary data.</text>
</comment>
<feature type="signal peptide" evidence="1">
    <location>
        <begin position="1"/>
        <end position="21"/>
    </location>
</feature>
<evidence type="ECO:0000256" key="1">
    <source>
        <dbReference type="SAM" id="SignalP"/>
    </source>
</evidence>
<evidence type="ECO:0000313" key="2">
    <source>
        <dbReference type="EMBL" id="GAA0727778.1"/>
    </source>
</evidence>
<keyword evidence="1" id="KW-0732">Signal</keyword>
<evidence type="ECO:0008006" key="4">
    <source>
        <dbReference type="Google" id="ProtNLM"/>
    </source>
</evidence>
<protein>
    <recommendedName>
        <fullName evidence="4">Lipocalin-like domain-containing protein</fullName>
    </recommendedName>
</protein>